<proteinExistence type="predicted"/>
<dbReference type="Proteomes" id="UP000663879">
    <property type="component" value="Unassembled WGS sequence"/>
</dbReference>
<organism evidence="2 3">
    <name type="scientific">Brachionus calyciflorus</name>
    <dbReference type="NCBI Taxonomy" id="104777"/>
    <lineage>
        <taxon>Eukaryota</taxon>
        <taxon>Metazoa</taxon>
        <taxon>Spiralia</taxon>
        <taxon>Gnathifera</taxon>
        <taxon>Rotifera</taxon>
        <taxon>Eurotatoria</taxon>
        <taxon>Monogononta</taxon>
        <taxon>Pseudotrocha</taxon>
        <taxon>Ploima</taxon>
        <taxon>Brachionidae</taxon>
        <taxon>Brachionus</taxon>
    </lineage>
</organism>
<evidence type="ECO:0000313" key="3">
    <source>
        <dbReference type="Proteomes" id="UP000663879"/>
    </source>
</evidence>
<protein>
    <submittedName>
        <fullName evidence="2">Uncharacterized protein</fullName>
    </submittedName>
</protein>
<gene>
    <name evidence="2" type="ORF">OXX778_LOCUS4149</name>
</gene>
<accession>A0A813PSN2</accession>
<evidence type="ECO:0000256" key="1">
    <source>
        <dbReference type="SAM" id="Coils"/>
    </source>
</evidence>
<evidence type="ECO:0000313" key="2">
    <source>
        <dbReference type="EMBL" id="CAF0755478.1"/>
    </source>
</evidence>
<sequence length="183" mass="21486">MASLYDNEWLINALDEARFEEYTLEAREYSRVEATVVVGDYREVIVQELALVRARNADLERRLEEAEGRLATVENEKEEMKRKLEIVRRVNPDNHVTMQYLTAIHLIGHRDNVNRLCTVDNDHILSGSNDYLEDIHETKNEEIVILDCAGIMNFWDAKTARHLFFSQMITIHGHVLEYWNLEI</sequence>
<feature type="coiled-coil region" evidence="1">
    <location>
        <begin position="49"/>
        <end position="90"/>
    </location>
</feature>
<comment type="caution">
    <text evidence="2">The sequence shown here is derived from an EMBL/GenBank/DDBJ whole genome shotgun (WGS) entry which is preliminary data.</text>
</comment>
<reference evidence="2" key="1">
    <citation type="submission" date="2021-02" db="EMBL/GenBank/DDBJ databases">
        <authorList>
            <person name="Nowell W R."/>
        </authorList>
    </citation>
    <scope>NUCLEOTIDE SEQUENCE</scope>
    <source>
        <strain evidence="2">Ploen Becks lab</strain>
    </source>
</reference>
<dbReference type="AlphaFoldDB" id="A0A813PSN2"/>
<dbReference type="EMBL" id="CAJNOC010000396">
    <property type="protein sequence ID" value="CAF0755478.1"/>
    <property type="molecule type" value="Genomic_DNA"/>
</dbReference>
<keyword evidence="3" id="KW-1185">Reference proteome</keyword>
<keyword evidence="1" id="KW-0175">Coiled coil</keyword>
<name>A0A813PSN2_9BILA</name>